<proteinExistence type="predicted"/>
<evidence type="ECO:0000313" key="3">
    <source>
        <dbReference type="Proteomes" id="UP001066276"/>
    </source>
</evidence>
<reference evidence="2" key="1">
    <citation type="journal article" date="2022" name="bioRxiv">
        <title>Sequencing and chromosome-scale assembly of the giantPleurodeles waltlgenome.</title>
        <authorList>
            <person name="Brown T."/>
            <person name="Elewa A."/>
            <person name="Iarovenko S."/>
            <person name="Subramanian E."/>
            <person name="Araus A.J."/>
            <person name="Petzold A."/>
            <person name="Susuki M."/>
            <person name="Suzuki K.-i.T."/>
            <person name="Hayashi T."/>
            <person name="Toyoda A."/>
            <person name="Oliveira C."/>
            <person name="Osipova E."/>
            <person name="Leigh N.D."/>
            <person name="Simon A."/>
            <person name="Yun M.H."/>
        </authorList>
    </citation>
    <scope>NUCLEOTIDE SEQUENCE</scope>
    <source>
        <strain evidence="2">20211129_DDA</strain>
        <tissue evidence="2">Liver</tissue>
    </source>
</reference>
<evidence type="ECO:0000256" key="1">
    <source>
        <dbReference type="SAM" id="MobiDB-lite"/>
    </source>
</evidence>
<dbReference type="EMBL" id="JANPWB010000008">
    <property type="protein sequence ID" value="KAJ1164771.1"/>
    <property type="molecule type" value="Genomic_DNA"/>
</dbReference>
<feature type="region of interest" description="Disordered" evidence="1">
    <location>
        <begin position="1"/>
        <end position="25"/>
    </location>
</feature>
<accession>A0AAV7SL50</accession>
<protein>
    <submittedName>
        <fullName evidence="2">Uncharacterized protein</fullName>
    </submittedName>
</protein>
<sequence length="172" mass="17759">MRSPGNRLSQCYGGRESGGEPLGLRHPRYPPLTLLSSQRVALLVGSPDLTSLLGGSLPAAPAFSTPLHLVSQGPGAYDPTSPPPLLTALEPEQPNACRTWTAHCAQDSSLTIQQGGPTGFVRPTHCAATGTCRGAPNSTTAPGTNARPAAATSLLLRLQFLMLHHIPGQAGA</sequence>
<dbReference type="Proteomes" id="UP001066276">
    <property type="component" value="Chromosome 4_2"/>
</dbReference>
<keyword evidence="3" id="KW-1185">Reference proteome</keyword>
<comment type="caution">
    <text evidence="2">The sequence shown here is derived from an EMBL/GenBank/DDBJ whole genome shotgun (WGS) entry which is preliminary data.</text>
</comment>
<evidence type="ECO:0000313" key="2">
    <source>
        <dbReference type="EMBL" id="KAJ1164771.1"/>
    </source>
</evidence>
<organism evidence="2 3">
    <name type="scientific">Pleurodeles waltl</name>
    <name type="common">Iberian ribbed newt</name>
    <dbReference type="NCBI Taxonomy" id="8319"/>
    <lineage>
        <taxon>Eukaryota</taxon>
        <taxon>Metazoa</taxon>
        <taxon>Chordata</taxon>
        <taxon>Craniata</taxon>
        <taxon>Vertebrata</taxon>
        <taxon>Euteleostomi</taxon>
        <taxon>Amphibia</taxon>
        <taxon>Batrachia</taxon>
        <taxon>Caudata</taxon>
        <taxon>Salamandroidea</taxon>
        <taxon>Salamandridae</taxon>
        <taxon>Pleurodelinae</taxon>
        <taxon>Pleurodeles</taxon>
    </lineage>
</organism>
<name>A0AAV7SL50_PLEWA</name>
<gene>
    <name evidence="2" type="ORF">NDU88_005205</name>
</gene>
<dbReference type="AlphaFoldDB" id="A0AAV7SL50"/>